<dbReference type="InterPro" id="IPR036390">
    <property type="entry name" value="WH_DNA-bd_sf"/>
</dbReference>
<evidence type="ECO:0000256" key="3">
    <source>
        <dbReference type="ARBA" id="ARBA00023163"/>
    </source>
</evidence>
<gene>
    <name evidence="5" type="ORF">SAMN02745941_04309</name>
</gene>
<keyword evidence="5" id="KW-0670">Pyruvate</keyword>
<dbReference type="Proteomes" id="UP000184241">
    <property type="component" value="Unassembled WGS sequence"/>
</dbReference>
<dbReference type="PRINTS" id="PR00035">
    <property type="entry name" value="HTHGNTR"/>
</dbReference>
<dbReference type="InterPro" id="IPR036388">
    <property type="entry name" value="WH-like_DNA-bd_sf"/>
</dbReference>
<dbReference type="SMART" id="SM00345">
    <property type="entry name" value="HTH_GNTR"/>
    <property type="match status" value="1"/>
</dbReference>
<dbReference type="SUPFAM" id="SSF48008">
    <property type="entry name" value="GntR ligand-binding domain-like"/>
    <property type="match status" value="1"/>
</dbReference>
<dbReference type="PANTHER" id="PTHR43537:SF43">
    <property type="entry name" value="GNTR-FAMILY TRANSCRIPTIONAL REGULATOR"/>
    <property type="match status" value="1"/>
</dbReference>
<dbReference type="InterPro" id="IPR008920">
    <property type="entry name" value="TF_FadR/GntR_C"/>
</dbReference>
<dbReference type="CDD" id="cd07377">
    <property type="entry name" value="WHTH_GntR"/>
    <property type="match status" value="1"/>
</dbReference>
<evidence type="ECO:0000256" key="2">
    <source>
        <dbReference type="ARBA" id="ARBA00023125"/>
    </source>
</evidence>
<dbReference type="GO" id="GO:0003700">
    <property type="term" value="F:DNA-binding transcription factor activity"/>
    <property type="evidence" value="ECO:0007669"/>
    <property type="project" value="InterPro"/>
</dbReference>
<dbReference type="SMART" id="SM00895">
    <property type="entry name" value="FCD"/>
    <property type="match status" value="1"/>
</dbReference>
<dbReference type="InterPro" id="IPR011711">
    <property type="entry name" value="GntR_C"/>
</dbReference>
<dbReference type="Gene3D" id="1.10.10.10">
    <property type="entry name" value="Winged helix-like DNA-binding domain superfamily/Winged helix DNA-binding domain"/>
    <property type="match status" value="1"/>
</dbReference>
<dbReference type="Pfam" id="PF00392">
    <property type="entry name" value="GntR"/>
    <property type="match status" value="1"/>
</dbReference>
<sequence length="228" mass="26330">MEVKNTKAYKIVIDYIKDKVFRKELKTGDKLPTERELAENLKVSRTSVREAIRALEVIGLIESRQGAGNYIKNDFEKSLFEPLSVMFMLQESSPKDIFNLREILEMECCKLAVKNVKDYELDKLGAIISEMKETDDEERNSVLDKELHSLVATISGNKLIINVLNVISVLIEASIKEYRSQIINLFKSNDELMEIHEGIYLALRNRSEEEIVDVMNKHYELIKKAVKM</sequence>
<reference evidence="5 6" key="1">
    <citation type="submission" date="2016-11" db="EMBL/GenBank/DDBJ databases">
        <authorList>
            <person name="Jaros S."/>
            <person name="Januszkiewicz K."/>
            <person name="Wedrychowicz H."/>
        </authorList>
    </citation>
    <scope>NUCLEOTIDE SEQUENCE [LARGE SCALE GENOMIC DNA]</scope>
    <source>
        <strain evidence="5 6">DSM 6191</strain>
    </source>
</reference>
<dbReference type="InterPro" id="IPR000524">
    <property type="entry name" value="Tscrpt_reg_HTH_GntR"/>
</dbReference>
<keyword evidence="3" id="KW-0804">Transcription</keyword>
<evidence type="ECO:0000259" key="4">
    <source>
        <dbReference type="PROSITE" id="PS50949"/>
    </source>
</evidence>
<protein>
    <submittedName>
        <fullName evidence="5">GntR family transcriptional regulator, transcriptional repressor for pyruvate dehydrogenase complex</fullName>
    </submittedName>
</protein>
<dbReference type="SUPFAM" id="SSF46785">
    <property type="entry name" value="Winged helix' DNA-binding domain"/>
    <property type="match status" value="1"/>
</dbReference>
<evidence type="ECO:0000256" key="1">
    <source>
        <dbReference type="ARBA" id="ARBA00023015"/>
    </source>
</evidence>
<evidence type="ECO:0000313" key="5">
    <source>
        <dbReference type="EMBL" id="SHI76190.1"/>
    </source>
</evidence>
<name>A0A1M6DST7_9CLOT</name>
<dbReference type="PANTHER" id="PTHR43537">
    <property type="entry name" value="TRANSCRIPTIONAL REGULATOR, GNTR FAMILY"/>
    <property type="match status" value="1"/>
</dbReference>
<dbReference type="EMBL" id="FQXU01000019">
    <property type="protein sequence ID" value="SHI76190.1"/>
    <property type="molecule type" value="Genomic_DNA"/>
</dbReference>
<keyword evidence="1" id="KW-0805">Transcription regulation</keyword>
<dbReference type="RefSeq" id="WP_073022616.1">
    <property type="nucleotide sequence ID" value="NZ_FQXU01000019.1"/>
</dbReference>
<keyword evidence="2" id="KW-0238">DNA-binding</keyword>
<evidence type="ECO:0000313" key="6">
    <source>
        <dbReference type="Proteomes" id="UP000184241"/>
    </source>
</evidence>
<accession>A0A1M6DST7</accession>
<dbReference type="Gene3D" id="1.20.120.530">
    <property type="entry name" value="GntR ligand-binding domain-like"/>
    <property type="match status" value="1"/>
</dbReference>
<dbReference type="AlphaFoldDB" id="A0A1M6DST7"/>
<dbReference type="PROSITE" id="PS50949">
    <property type="entry name" value="HTH_GNTR"/>
    <property type="match status" value="1"/>
</dbReference>
<dbReference type="GO" id="GO:0003677">
    <property type="term" value="F:DNA binding"/>
    <property type="evidence" value="ECO:0007669"/>
    <property type="project" value="UniProtKB-KW"/>
</dbReference>
<proteinExistence type="predicted"/>
<dbReference type="Pfam" id="PF07729">
    <property type="entry name" value="FCD"/>
    <property type="match status" value="1"/>
</dbReference>
<organism evidence="5 6">
    <name type="scientific">Clostridium intestinale DSM 6191</name>
    <dbReference type="NCBI Taxonomy" id="1121320"/>
    <lineage>
        <taxon>Bacteria</taxon>
        <taxon>Bacillati</taxon>
        <taxon>Bacillota</taxon>
        <taxon>Clostridia</taxon>
        <taxon>Eubacteriales</taxon>
        <taxon>Clostridiaceae</taxon>
        <taxon>Clostridium</taxon>
    </lineage>
</organism>
<feature type="domain" description="HTH gntR-type" evidence="4">
    <location>
        <begin position="6"/>
        <end position="74"/>
    </location>
</feature>